<keyword evidence="5 8" id="KW-1133">Transmembrane helix</keyword>
<dbReference type="InterPro" id="IPR038377">
    <property type="entry name" value="Na/Glc_symporter_sf"/>
</dbReference>
<comment type="similarity">
    <text evidence="2 7">Belongs to the sodium:solute symporter (SSF) (TC 2.A.21) family.</text>
</comment>
<feature type="transmembrane region" description="Helical" evidence="8">
    <location>
        <begin position="311"/>
        <end position="342"/>
    </location>
</feature>
<evidence type="ECO:0000256" key="7">
    <source>
        <dbReference type="RuleBase" id="RU362091"/>
    </source>
</evidence>
<feature type="transmembrane region" description="Helical" evidence="8">
    <location>
        <begin position="69"/>
        <end position="90"/>
    </location>
</feature>
<feature type="transmembrane region" description="Helical" evidence="8">
    <location>
        <begin position="385"/>
        <end position="404"/>
    </location>
</feature>
<protein>
    <submittedName>
        <fullName evidence="9">Sodium:solute symporter</fullName>
    </submittedName>
</protein>
<sequence>MFASSTTIFWLLLFSTAFTVSGMLYARRDRGSLEDYVVARNSQTATATMLTLVASSLGAWILFSPAQAATWGGMGAVIGYAIGAMSPRLLMIPLGKRMRDLIPQGHSLTEFVILRYGKTMHALALLIMLFYMFITLAAELTAIAKLVTLLAPVPLWVTAVIVMVSTLLYTSYGGLRASILTDKIQMAVIVPLLLILVIVGWRAVGGVEPVLTGLQAHAPSLIDLTDPIGVKAGLTFFVAILLTGLFHQGNWQRVYAARDTPTMRRGFLLGGLVAAPVIFVMGLFGLAFVGLGHTGDGSVALFSVIMPRIPAWLAIALIPLGLALVMSTADTTISALSSLIAVDGRRLAPGMTRATLMKLSRWLIFLLAIPVILVAAQGYSVLYLFLLADLFCAAAAFPVFFGLFSRRHGGGSAVASTVCGLLAGLMLFPAPGEKPVYLLESFLVAALLPVLITALILKLRPSLPNYDFADLKLGVHNLDD</sequence>
<dbReference type="OrthoDB" id="9789704at2"/>
<dbReference type="PANTHER" id="PTHR48086">
    <property type="entry name" value="SODIUM/PROLINE SYMPORTER-RELATED"/>
    <property type="match status" value="1"/>
</dbReference>
<dbReference type="GO" id="GO:0005886">
    <property type="term" value="C:plasma membrane"/>
    <property type="evidence" value="ECO:0007669"/>
    <property type="project" value="TreeGrafter"/>
</dbReference>
<evidence type="ECO:0000313" key="10">
    <source>
        <dbReference type="Proteomes" id="UP000283474"/>
    </source>
</evidence>
<gene>
    <name evidence="9" type="ORF">CKA81_03500</name>
</gene>
<feature type="transmembrane region" description="Helical" evidence="8">
    <location>
        <begin position="6"/>
        <end position="25"/>
    </location>
</feature>
<keyword evidence="10" id="KW-1185">Reference proteome</keyword>
<evidence type="ECO:0000256" key="5">
    <source>
        <dbReference type="ARBA" id="ARBA00022989"/>
    </source>
</evidence>
<dbReference type="EMBL" id="CP022987">
    <property type="protein sequence ID" value="QAA93012.1"/>
    <property type="molecule type" value="Genomic_DNA"/>
</dbReference>
<dbReference type="InterPro" id="IPR001734">
    <property type="entry name" value="Na/solute_symporter"/>
</dbReference>
<evidence type="ECO:0000313" key="9">
    <source>
        <dbReference type="EMBL" id="QAA93012.1"/>
    </source>
</evidence>
<evidence type="ECO:0000256" key="2">
    <source>
        <dbReference type="ARBA" id="ARBA00006434"/>
    </source>
</evidence>
<reference evidence="9 10" key="1">
    <citation type="submission" date="2017-08" db="EMBL/GenBank/DDBJ databases">
        <authorList>
            <person name="Park S.-J."/>
            <person name="Kim H."/>
        </authorList>
    </citation>
    <scope>NUCLEOTIDE SEQUENCE [LARGE SCALE GENOMIC DNA]</scope>
    <source>
        <strain evidence="10">ye3</strain>
    </source>
</reference>
<dbReference type="KEGG" id="pus:CKA81_03500"/>
<dbReference type="Proteomes" id="UP000283474">
    <property type="component" value="Chromosome"/>
</dbReference>
<dbReference type="PANTHER" id="PTHR48086:SF10">
    <property type="entry name" value="AGR155CP"/>
    <property type="match status" value="1"/>
</dbReference>
<evidence type="ECO:0000256" key="8">
    <source>
        <dbReference type="SAM" id="Phobius"/>
    </source>
</evidence>
<dbReference type="GO" id="GO:0015606">
    <property type="term" value="F:spermidine transmembrane transporter activity"/>
    <property type="evidence" value="ECO:0007669"/>
    <property type="project" value="TreeGrafter"/>
</dbReference>
<evidence type="ECO:0000256" key="3">
    <source>
        <dbReference type="ARBA" id="ARBA00022448"/>
    </source>
</evidence>
<evidence type="ECO:0000256" key="4">
    <source>
        <dbReference type="ARBA" id="ARBA00022692"/>
    </source>
</evidence>
<evidence type="ECO:0000256" key="1">
    <source>
        <dbReference type="ARBA" id="ARBA00004141"/>
    </source>
</evidence>
<feature type="transmembrane region" description="Helical" evidence="8">
    <location>
        <begin position="267"/>
        <end position="291"/>
    </location>
</feature>
<dbReference type="Gene3D" id="1.20.1730.10">
    <property type="entry name" value="Sodium/glucose cotransporter"/>
    <property type="match status" value="1"/>
</dbReference>
<comment type="subcellular location">
    <subcellularLocation>
        <location evidence="1">Membrane</location>
        <topology evidence="1">Multi-pass membrane protein</topology>
    </subcellularLocation>
</comment>
<feature type="transmembrane region" description="Helical" evidence="8">
    <location>
        <begin position="123"/>
        <end position="147"/>
    </location>
</feature>
<dbReference type="InterPro" id="IPR050277">
    <property type="entry name" value="Sodium:Solute_Symporter"/>
</dbReference>
<accession>A0A410G9N0</accession>
<keyword evidence="6 8" id="KW-0472">Membrane</keyword>
<feature type="transmembrane region" description="Helical" evidence="8">
    <location>
        <begin position="153"/>
        <end position="172"/>
    </location>
</feature>
<dbReference type="PROSITE" id="PS50283">
    <property type="entry name" value="NA_SOLUT_SYMP_3"/>
    <property type="match status" value="1"/>
</dbReference>
<feature type="transmembrane region" description="Helical" evidence="8">
    <location>
        <begin position="411"/>
        <end position="430"/>
    </location>
</feature>
<dbReference type="AlphaFoldDB" id="A0A410G9N0"/>
<feature type="transmembrane region" description="Helical" evidence="8">
    <location>
        <begin position="436"/>
        <end position="457"/>
    </location>
</feature>
<keyword evidence="3" id="KW-0813">Transport</keyword>
<dbReference type="CDD" id="cd11476">
    <property type="entry name" value="SLC5sbd_DUR3"/>
    <property type="match status" value="1"/>
</dbReference>
<dbReference type="Pfam" id="PF00474">
    <property type="entry name" value="SSF"/>
    <property type="match status" value="1"/>
</dbReference>
<evidence type="ECO:0000256" key="6">
    <source>
        <dbReference type="ARBA" id="ARBA00023136"/>
    </source>
</evidence>
<name>A0A410G9N0_9BURK</name>
<feature type="transmembrane region" description="Helical" evidence="8">
    <location>
        <begin position="228"/>
        <end position="246"/>
    </location>
</feature>
<organism evidence="9 10">
    <name type="scientific">Pollutimonas thiosulfatoxidans</name>
    <dbReference type="NCBI Taxonomy" id="2028345"/>
    <lineage>
        <taxon>Bacteria</taxon>
        <taxon>Pseudomonadati</taxon>
        <taxon>Pseudomonadota</taxon>
        <taxon>Betaproteobacteria</taxon>
        <taxon>Burkholderiales</taxon>
        <taxon>Alcaligenaceae</taxon>
        <taxon>Pollutimonas</taxon>
    </lineage>
</organism>
<proteinExistence type="inferred from homology"/>
<dbReference type="RefSeq" id="WP_128354066.1">
    <property type="nucleotide sequence ID" value="NZ_CP022987.1"/>
</dbReference>
<feature type="transmembrane region" description="Helical" evidence="8">
    <location>
        <begin position="184"/>
        <end position="204"/>
    </location>
</feature>
<feature type="transmembrane region" description="Helical" evidence="8">
    <location>
        <begin position="45"/>
        <end position="63"/>
    </location>
</feature>
<keyword evidence="4 8" id="KW-0812">Transmembrane</keyword>
<feature type="transmembrane region" description="Helical" evidence="8">
    <location>
        <begin position="362"/>
        <end position="379"/>
    </location>
</feature>